<dbReference type="PANTHER" id="PTHR46401:SF2">
    <property type="entry name" value="GLYCOSYLTRANSFERASE WBBK-RELATED"/>
    <property type="match status" value="1"/>
</dbReference>
<organism evidence="4 5">
    <name type="scientific">Candidatus Pelagibacter giovannonii</name>
    <dbReference type="NCBI Taxonomy" id="2563896"/>
    <lineage>
        <taxon>Bacteria</taxon>
        <taxon>Pseudomonadati</taxon>
        <taxon>Pseudomonadota</taxon>
        <taxon>Alphaproteobacteria</taxon>
        <taxon>Candidatus Pelagibacterales</taxon>
        <taxon>Candidatus Pelagibacteraceae</taxon>
        <taxon>Candidatus Pelagibacter</taxon>
    </lineage>
</organism>
<dbReference type="Pfam" id="PF00534">
    <property type="entry name" value="Glycos_transf_1"/>
    <property type="match status" value="1"/>
</dbReference>
<keyword evidence="1 4" id="KW-0808">Transferase</keyword>
<feature type="domain" description="Glycosyl transferase family 1" evidence="2">
    <location>
        <begin position="171"/>
        <end position="340"/>
    </location>
</feature>
<protein>
    <submittedName>
        <fullName evidence="4">Glycosyltransferase family 1 protein</fullName>
    </submittedName>
</protein>
<dbReference type="SUPFAM" id="SSF53756">
    <property type="entry name" value="UDP-Glycosyltransferase/glycogen phosphorylase"/>
    <property type="match status" value="1"/>
</dbReference>
<dbReference type="PANTHER" id="PTHR46401">
    <property type="entry name" value="GLYCOSYLTRANSFERASE WBBK-RELATED"/>
    <property type="match status" value="1"/>
</dbReference>
<dbReference type="AlphaFoldDB" id="A0A6H1Q112"/>
<dbReference type="Proteomes" id="UP000501094">
    <property type="component" value="Chromosome"/>
</dbReference>
<evidence type="ECO:0000313" key="4">
    <source>
        <dbReference type="EMBL" id="QIZ20190.1"/>
    </source>
</evidence>
<gene>
    <name evidence="4" type="ORF">E5R92_00055</name>
</gene>
<reference evidence="4 5" key="1">
    <citation type="journal article" date="2020" name="Nat. Microbiol.">
        <title>Lysogenic host-virus interactions in SAR11 marine bacteria.</title>
        <authorList>
            <person name="Morris R.M."/>
            <person name="Cain K.R."/>
            <person name="Hvorecny K.L."/>
            <person name="Kollman J.M."/>
        </authorList>
    </citation>
    <scope>NUCLEOTIDE SEQUENCE [LARGE SCALE GENOMIC DNA]</scope>
    <source>
        <strain evidence="4 5">NP1</strain>
    </source>
</reference>
<dbReference type="RefSeq" id="WP_168606100.1">
    <property type="nucleotide sequence ID" value="NZ_CP038852.1"/>
</dbReference>
<dbReference type="InterPro" id="IPR001296">
    <property type="entry name" value="Glyco_trans_1"/>
</dbReference>
<sequence>MYLIVTKTFPPEVGGMQNLMWGLANELSKHYMIKVFADHYENHQLFDEQVSFSIERVGGIKLLRKYRKAQLINEFIKENKIDGIIADHWKSLEHLKTNKKKICLIHSKEINHEKGASLNKRVLEVLDNVETIVANSEYTKNLAISLGIQQDKIIVINPGVDPVEELNKKTLDKVENLLKHKSPRLITVSRFDKRKNHEKVIMALRNLKQIYPSIVYICVGYGDEEESIKKLVAELGLQPQVMFFKDISNELKNALVAKSNVFVMPSIVHKKSVEGFGIAYVEAAQYGLPSLGGKDGGAADAIEHEKTGLICDGNELDEVYSSINLMLENNKFHEYGKAAKENSTKFKWSTIIEEYKKILN</sequence>
<dbReference type="KEGG" id="peg:E5R92_00055"/>
<dbReference type="Gene3D" id="3.40.50.2000">
    <property type="entry name" value="Glycogen Phosphorylase B"/>
    <property type="match status" value="2"/>
</dbReference>
<evidence type="ECO:0000259" key="3">
    <source>
        <dbReference type="Pfam" id="PF13439"/>
    </source>
</evidence>
<proteinExistence type="predicted"/>
<dbReference type="CDD" id="cd03801">
    <property type="entry name" value="GT4_PimA-like"/>
    <property type="match status" value="1"/>
</dbReference>
<dbReference type="InterPro" id="IPR028098">
    <property type="entry name" value="Glyco_trans_4-like_N"/>
</dbReference>
<evidence type="ECO:0000256" key="1">
    <source>
        <dbReference type="ARBA" id="ARBA00022679"/>
    </source>
</evidence>
<dbReference type="GO" id="GO:0009103">
    <property type="term" value="P:lipopolysaccharide biosynthetic process"/>
    <property type="evidence" value="ECO:0007669"/>
    <property type="project" value="TreeGrafter"/>
</dbReference>
<feature type="domain" description="Glycosyltransferase subfamily 4-like N-terminal" evidence="3">
    <location>
        <begin position="13"/>
        <end position="162"/>
    </location>
</feature>
<dbReference type="EMBL" id="CP038852">
    <property type="protein sequence ID" value="QIZ20190.1"/>
    <property type="molecule type" value="Genomic_DNA"/>
</dbReference>
<accession>A0A6H1Q112</accession>
<name>A0A6H1Q112_9PROT</name>
<keyword evidence="5" id="KW-1185">Reference proteome</keyword>
<dbReference type="GO" id="GO:0016757">
    <property type="term" value="F:glycosyltransferase activity"/>
    <property type="evidence" value="ECO:0007669"/>
    <property type="project" value="InterPro"/>
</dbReference>
<evidence type="ECO:0000259" key="2">
    <source>
        <dbReference type="Pfam" id="PF00534"/>
    </source>
</evidence>
<evidence type="ECO:0000313" key="5">
    <source>
        <dbReference type="Proteomes" id="UP000501094"/>
    </source>
</evidence>
<dbReference type="Pfam" id="PF13439">
    <property type="entry name" value="Glyco_transf_4"/>
    <property type="match status" value="1"/>
</dbReference>